<dbReference type="EMBL" id="CANHGI010000001">
    <property type="protein sequence ID" value="CAI5439620.1"/>
    <property type="molecule type" value="Genomic_DNA"/>
</dbReference>
<dbReference type="Proteomes" id="UP001152747">
    <property type="component" value="Unassembled WGS sequence"/>
</dbReference>
<protein>
    <submittedName>
        <fullName evidence="2">Uncharacterized protein</fullName>
    </submittedName>
</protein>
<feature type="chain" id="PRO_5040221810" evidence="1">
    <location>
        <begin position="21"/>
        <end position="883"/>
    </location>
</feature>
<organism evidence="2 3">
    <name type="scientific">Caenorhabditis angaria</name>
    <dbReference type="NCBI Taxonomy" id="860376"/>
    <lineage>
        <taxon>Eukaryota</taxon>
        <taxon>Metazoa</taxon>
        <taxon>Ecdysozoa</taxon>
        <taxon>Nematoda</taxon>
        <taxon>Chromadorea</taxon>
        <taxon>Rhabditida</taxon>
        <taxon>Rhabditina</taxon>
        <taxon>Rhabditomorpha</taxon>
        <taxon>Rhabditoidea</taxon>
        <taxon>Rhabditidae</taxon>
        <taxon>Peloderinae</taxon>
        <taxon>Caenorhabditis</taxon>
    </lineage>
</organism>
<evidence type="ECO:0000313" key="3">
    <source>
        <dbReference type="Proteomes" id="UP001152747"/>
    </source>
</evidence>
<evidence type="ECO:0000313" key="2">
    <source>
        <dbReference type="EMBL" id="CAI5439620.1"/>
    </source>
</evidence>
<evidence type="ECO:0000256" key="1">
    <source>
        <dbReference type="SAM" id="SignalP"/>
    </source>
</evidence>
<name>A0A9P1I4S3_9PELO</name>
<keyword evidence="1" id="KW-0732">Signal</keyword>
<comment type="caution">
    <text evidence="2">The sequence shown here is derived from an EMBL/GenBank/DDBJ whole genome shotgun (WGS) entry which is preliminary data.</text>
</comment>
<keyword evidence="3" id="KW-1185">Reference proteome</keyword>
<sequence length="883" mass="103892">MFSKQFLIIFSISIIGSINSNTWSYVNRPYSDIPYSIRVFFKTIPALIPKVLNGNDNFESLTELTSYMHLTNLTVIVCGETLGTGAAGRSALIDYIFYEQNRYNATLTETPDVNLIQHPEDSLNFVMNITMRSSMGFYDNRTIKISAIDIEISPIRLSNYILNRFEVSGSCLDSKNINKTLIVNEWVPKSKYVDKTAKEFMKEVIGNIPFRDQHFFDNRSIIFLKGHISLTHITYFGWLRKFSRHFKHRAELYSSIISENIDHIVFRTSHVFENIKNNEKTEVWHFIIEIIFENSNWTIRQMQFRPDYSLFRNIARRREAMMIEVDVLIQEIENVAQSRSTKNWFHIMYYGNLLKFDNPELIPKYAHKTDLFAKIFKIPSAVQLEKCDKFPKDEGMNLTIIVTCKYWLHSSENQKLSRKIQLEVTGEMDRFVLIAVITGIRIIDPIKIKSSENFGYYVKGLVQSRKQEQNHNFIAKEIASLLIGQSSVEYSNWTTNFEKLEEFIDDDNFNLKICGESYKQNSAKILKKYLERNRRLTKLMIFNAEMFTKSSKSEIEFNVSYTSTNSMGFFITENYKIVAMRSFWGNWGIQSMEIEGACIYDNLNPEFIYPMENLYINEERENEIDKFIENNSNQYSKDFKGYLIANPNISETYKSQEYEKYILHFLKFNKLRNKSHPKIIINEENHVVLRIEKYFDHFLLGTNKSTNDEWIFLIEVMRNFEGFWEITKLVMSPKLEIIVNNIIPKRAANYHMMHMDQQYLEIIQKVPVIPKINETVDFNNCETQTFNHTVTEYSRFLRKILAYSKLAAPRASLNFWKKIPKNFKLDGFDFEISYEFVKNGIAKAFVVKHFAEYNFKYGYYHDVKLEITCPKAVFKPGAGILGE</sequence>
<reference evidence="2" key="1">
    <citation type="submission" date="2022-11" db="EMBL/GenBank/DDBJ databases">
        <authorList>
            <person name="Kikuchi T."/>
        </authorList>
    </citation>
    <scope>NUCLEOTIDE SEQUENCE</scope>
    <source>
        <strain evidence="2">PS1010</strain>
    </source>
</reference>
<proteinExistence type="predicted"/>
<dbReference type="AlphaFoldDB" id="A0A9P1I4S3"/>
<gene>
    <name evidence="2" type="ORF">CAMP_LOCUS2257</name>
</gene>
<feature type="signal peptide" evidence="1">
    <location>
        <begin position="1"/>
        <end position="20"/>
    </location>
</feature>
<accession>A0A9P1I4S3</accession>